<evidence type="ECO:0000256" key="1">
    <source>
        <dbReference type="ARBA" id="ARBA00023239"/>
    </source>
</evidence>
<reference evidence="4" key="1">
    <citation type="journal article" date="2019" name="Int. J. Syst. Evol. Microbiol.">
        <title>The Global Catalogue of Microorganisms (GCM) 10K type strain sequencing project: providing services to taxonomists for standard genome sequencing and annotation.</title>
        <authorList>
            <consortium name="The Broad Institute Genomics Platform"/>
            <consortium name="The Broad Institute Genome Sequencing Center for Infectious Disease"/>
            <person name="Wu L."/>
            <person name="Ma J."/>
        </authorList>
    </citation>
    <scope>NUCLEOTIDE SEQUENCE [LARGE SCALE GENOMIC DNA]</scope>
    <source>
        <strain evidence="4">KCTC 13193</strain>
    </source>
</reference>
<protein>
    <submittedName>
        <fullName evidence="3">Gamma-glutamylcyclotransferase</fullName>
    </submittedName>
</protein>
<dbReference type="PANTHER" id="PTHR12935:SF0">
    <property type="entry name" value="GAMMA-GLUTAMYLCYCLOTRANSFERASE"/>
    <property type="match status" value="1"/>
</dbReference>
<organism evidence="3 4">
    <name type="scientific">Virgibacillus sediminis</name>
    <dbReference type="NCBI Taxonomy" id="202260"/>
    <lineage>
        <taxon>Bacteria</taxon>
        <taxon>Bacillati</taxon>
        <taxon>Bacillota</taxon>
        <taxon>Bacilli</taxon>
        <taxon>Bacillales</taxon>
        <taxon>Bacillaceae</taxon>
        <taxon>Virgibacillus</taxon>
    </lineage>
</organism>
<keyword evidence="4" id="KW-1185">Reference proteome</keyword>
<comment type="caution">
    <text evidence="3">The sequence shown here is derived from an EMBL/GenBank/DDBJ whole genome shotgun (WGS) entry which is preliminary data.</text>
</comment>
<dbReference type="Pfam" id="PF13772">
    <property type="entry name" value="AIG2_2"/>
    <property type="match status" value="1"/>
</dbReference>
<dbReference type="InterPro" id="IPR017939">
    <property type="entry name" value="G-Glutamylcylcotransferase"/>
</dbReference>
<sequence>MALFFVYGRHRRGEVLHDDLIGSKCVCLQSWISGELEDSKLGFPVRKKNTNSRIYGEVYDTASDKLDSIKNHFPSLEFRKDTAYNDHGKPMEVVVSEYKTENEDGTLKTIPFGDWRVYQYLTRKNLFYFAYGSCMDDERFKMAKVDKYFSAKSGKGLLKNHGFRFSRTSNDGGKADLIESAGEKVEGVVYKVPLEAIDYLYQREGVYSNAYRPAIIEVEMTSGKRVEAVTFIGIDKHEETPPTRKYAEEIIRGAEGILSERYIAKIQKRIDRLFS</sequence>
<dbReference type="EMBL" id="JBHRRZ010000001">
    <property type="protein sequence ID" value="MFC2946920.1"/>
    <property type="molecule type" value="Genomic_DNA"/>
</dbReference>
<dbReference type="RefSeq" id="WP_390301493.1">
    <property type="nucleotide sequence ID" value="NZ_JBHRRZ010000001.1"/>
</dbReference>
<accession>A0ABV7A1X8</accession>
<gene>
    <name evidence="3" type="ORF">ACFODW_00880</name>
</gene>
<dbReference type="Proteomes" id="UP001595387">
    <property type="component" value="Unassembled WGS sequence"/>
</dbReference>
<name>A0ABV7A1X8_9BACI</name>
<dbReference type="InterPro" id="IPR009288">
    <property type="entry name" value="AIG2-like_dom"/>
</dbReference>
<feature type="domain" description="Gamma-glutamylcyclotransferase AIG2-like" evidence="2">
    <location>
        <begin position="4"/>
        <end position="116"/>
    </location>
</feature>
<dbReference type="InterPro" id="IPR013024">
    <property type="entry name" value="GGCT-like"/>
</dbReference>
<dbReference type="PANTHER" id="PTHR12935">
    <property type="entry name" value="GAMMA-GLUTAMYLCYCLOTRANSFERASE"/>
    <property type="match status" value="1"/>
</dbReference>
<dbReference type="InterPro" id="IPR036568">
    <property type="entry name" value="GGCT-like_sf"/>
</dbReference>
<proteinExistence type="predicted"/>
<dbReference type="Pfam" id="PF06094">
    <property type="entry name" value="GGACT"/>
    <property type="match status" value="1"/>
</dbReference>
<keyword evidence="1" id="KW-0456">Lyase</keyword>
<dbReference type="Gene3D" id="3.10.490.10">
    <property type="entry name" value="Gamma-glutamyl cyclotransferase-like"/>
    <property type="match status" value="2"/>
</dbReference>
<dbReference type="CDD" id="cd06661">
    <property type="entry name" value="GGCT_like"/>
    <property type="match status" value="1"/>
</dbReference>
<evidence type="ECO:0000313" key="4">
    <source>
        <dbReference type="Proteomes" id="UP001595387"/>
    </source>
</evidence>
<evidence type="ECO:0000259" key="2">
    <source>
        <dbReference type="Pfam" id="PF06094"/>
    </source>
</evidence>
<dbReference type="SUPFAM" id="SSF110857">
    <property type="entry name" value="Gamma-glutamyl cyclotransferase-like"/>
    <property type="match status" value="2"/>
</dbReference>
<evidence type="ECO:0000313" key="3">
    <source>
        <dbReference type="EMBL" id="MFC2946920.1"/>
    </source>
</evidence>